<keyword evidence="3" id="KW-1185">Reference proteome</keyword>
<keyword evidence="1" id="KW-0812">Transmembrane</keyword>
<feature type="transmembrane region" description="Helical" evidence="1">
    <location>
        <begin position="6"/>
        <end position="23"/>
    </location>
</feature>
<dbReference type="Proteomes" id="UP000324133">
    <property type="component" value="Unassembled WGS sequence"/>
</dbReference>
<evidence type="ECO:0000313" key="3">
    <source>
        <dbReference type="Proteomes" id="UP000324133"/>
    </source>
</evidence>
<dbReference type="RefSeq" id="WP_149089963.1">
    <property type="nucleotide sequence ID" value="NZ_VKKY01000001.1"/>
</dbReference>
<dbReference type="AlphaFoldDB" id="A0A5B6TUT6"/>
<keyword evidence="1" id="KW-1133">Transmembrane helix</keyword>
<keyword evidence="1" id="KW-0472">Membrane</keyword>
<name>A0A5B6TUT6_9BACT</name>
<dbReference type="InterPro" id="IPR011256">
    <property type="entry name" value="Reg_factor_effector_dom_sf"/>
</dbReference>
<evidence type="ECO:0000256" key="1">
    <source>
        <dbReference type="SAM" id="Phobius"/>
    </source>
</evidence>
<comment type="caution">
    <text evidence="2">The sequence shown here is derived from an EMBL/GenBank/DDBJ whole genome shotgun (WGS) entry which is preliminary data.</text>
</comment>
<dbReference type="Gene3D" id="3.20.80.10">
    <property type="entry name" value="Regulatory factor, effector binding domain"/>
    <property type="match status" value="1"/>
</dbReference>
<protein>
    <recommendedName>
        <fullName evidence="4">AraC family transcriptional regulator</fullName>
    </recommendedName>
</protein>
<accession>A0A5B6TUT6</accession>
<organism evidence="2 3">
    <name type="scientific">Rufibacter hautae</name>
    <dbReference type="NCBI Taxonomy" id="2595005"/>
    <lineage>
        <taxon>Bacteria</taxon>
        <taxon>Pseudomonadati</taxon>
        <taxon>Bacteroidota</taxon>
        <taxon>Cytophagia</taxon>
        <taxon>Cytophagales</taxon>
        <taxon>Hymenobacteraceae</taxon>
        <taxon>Rufibacter</taxon>
    </lineage>
</organism>
<gene>
    <name evidence="2" type="ORF">FOA19_06640</name>
</gene>
<evidence type="ECO:0000313" key="2">
    <source>
        <dbReference type="EMBL" id="KAA3440328.1"/>
    </source>
</evidence>
<sequence>MGKKFLIVLAVIIGLGLVVYTYMGGFAEVKVSRAESSQVIVAGKYYEGSTDSEELGQIYQQVGKAVEQKQLAGDFAGIYYNNPGKDSKTLKAFIGVAVKDSSATLPSGFSFRVVPAGRQVLRGEVEANITIAPKRIYSTLFDYAEEQKLTLQEFYVERFPEGKPAVIEVALAQK</sequence>
<dbReference type="EMBL" id="VKKY01000001">
    <property type="protein sequence ID" value="KAA3440328.1"/>
    <property type="molecule type" value="Genomic_DNA"/>
</dbReference>
<proteinExistence type="predicted"/>
<evidence type="ECO:0008006" key="4">
    <source>
        <dbReference type="Google" id="ProtNLM"/>
    </source>
</evidence>
<reference evidence="2 3" key="1">
    <citation type="submission" date="2019-07" db="EMBL/GenBank/DDBJ databases">
        <title>Rufibacter sp. nov., isolated from lake sediment.</title>
        <authorList>
            <person name="Qu J.-H."/>
        </authorList>
    </citation>
    <scope>NUCLEOTIDE SEQUENCE [LARGE SCALE GENOMIC DNA]</scope>
    <source>
        <strain evidence="2 3">NBS58-1</strain>
    </source>
</reference>
<dbReference type="SUPFAM" id="SSF55136">
    <property type="entry name" value="Probable bacterial effector-binding domain"/>
    <property type="match status" value="1"/>
</dbReference>
<dbReference type="OrthoDB" id="850851at2"/>